<dbReference type="GO" id="GO:0007165">
    <property type="term" value="P:signal transduction"/>
    <property type="evidence" value="ECO:0007669"/>
    <property type="project" value="UniProtKB-KW"/>
</dbReference>
<dbReference type="Pfam" id="PF00015">
    <property type="entry name" value="MCPsignal"/>
    <property type="match status" value="1"/>
</dbReference>
<sequence length="423" mass="46127">MADNITDRLLGGKLIWLPIGIPLVCLLCLCVLFFLGEAWFTPSQLVTFGLWGSLLVLISVLWVGYLFFCFAKRQQEWLQIEQQQETSILHLLDEMSTLAEGDLTIKATVSENMTGAIADSVNFAVDALRGLVLKIDDTSGKLTRYAEVTHNRIDHLSKASSRQSEEIAIASSAIDAMTQSIYKVSRNAKTSSTVANKSLDISKAGARTVRSAIEDMVAVREQIQATSKRIKRLGETSQEVGDIVRLMNDIAEQTNILALNASIQTTGSGAVRSFERVTDEVQQLAKRSAEASHKIDVLVRAIQTDTHEAISSMEQTTAKVVASSRNAEAAEEALDEVEEVSTSLARLIANISDASVKQADVSGRVTNAMKSISEVTQQTEQSSKETMTLVSSLNETSAELRRSISDFTITRLNVDQGRSGHDG</sequence>
<dbReference type="SUPFAM" id="SSF58104">
    <property type="entry name" value="Methyl-accepting chemotaxis protein (MCP) signaling domain"/>
    <property type="match status" value="1"/>
</dbReference>
<dbReference type="PANTHER" id="PTHR32089:SF119">
    <property type="entry name" value="METHYL-ACCEPTING CHEMOTAXIS PROTEIN CTPL"/>
    <property type="match status" value="1"/>
</dbReference>
<evidence type="ECO:0000256" key="3">
    <source>
        <dbReference type="ARBA" id="ARBA00022989"/>
    </source>
</evidence>
<gene>
    <name evidence="10" type="ORF">HELGO_WM25071</name>
</gene>
<dbReference type="GO" id="GO:0006935">
    <property type="term" value="P:chemotaxis"/>
    <property type="evidence" value="ECO:0007669"/>
    <property type="project" value="UniProtKB-ARBA"/>
</dbReference>
<name>A0A6S6U8S7_9GAMM</name>
<evidence type="ECO:0000256" key="8">
    <source>
        <dbReference type="SAM" id="Phobius"/>
    </source>
</evidence>
<dbReference type="GO" id="GO:0016020">
    <property type="term" value="C:membrane"/>
    <property type="evidence" value="ECO:0007669"/>
    <property type="project" value="UniProtKB-SubCell"/>
</dbReference>
<evidence type="ECO:0000313" key="10">
    <source>
        <dbReference type="EMBL" id="CAA6825153.1"/>
    </source>
</evidence>
<feature type="coiled-coil region" evidence="7">
    <location>
        <begin position="313"/>
        <end position="350"/>
    </location>
</feature>
<evidence type="ECO:0000256" key="1">
    <source>
        <dbReference type="ARBA" id="ARBA00004141"/>
    </source>
</evidence>
<evidence type="ECO:0000256" key="5">
    <source>
        <dbReference type="ARBA" id="ARBA00023224"/>
    </source>
</evidence>
<evidence type="ECO:0000256" key="4">
    <source>
        <dbReference type="ARBA" id="ARBA00023136"/>
    </source>
</evidence>
<dbReference type="EMBL" id="CACVAV010000396">
    <property type="protein sequence ID" value="CAA6825153.1"/>
    <property type="molecule type" value="Genomic_DNA"/>
</dbReference>
<dbReference type="PANTHER" id="PTHR32089">
    <property type="entry name" value="METHYL-ACCEPTING CHEMOTAXIS PROTEIN MCPB"/>
    <property type="match status" value="1"/>
</dbReference>
<evidence type="ECO:0000256" key="7">
    <source>
        <dbReference type="SAM" id="Coils"/>
    </source>
</evidence>
<keyword evidence="7" id="KW-0175">Coiled coil</keyword>
<comment type="subcellular location">
    <subcellularLocation>
        <location evidence="1">Membrane</location>
        <topology evidence="1">Multi-pass membrane protein</topology>
    </subcellularLocation>
</comment>
<evidence type="ECO:0000259" key="9">
    <source>
        <dbReference type="PROSITE" id="PS50111"/>
    </source>
</evidence>
<dbReference type="SMART" id="SM00283">
    <property type="entry name" value="MA"/>
    <property type="match status" value="1"/>
</dbReference>
<feature type="transmembrane region" description="Helical" evidence="8">
    <location>
        <begin position="48"/>
        <end position="70"/>
    </location>
</feature>
<proteinExistence type="predicted"/>
<keyword evidence="5 6" id="KW-0807">Transducer</keyword>
<dbReference type="AlphaFoldDB" id="A0A6S6U8S7"/>
<feature type="domain" description="Methyl-accepting transducer" evidence="9">
    <location>
        <begin position="138"/>
        <end position="373"/>
    </location>
</feature>
<dbReference type="PROSITE" id="PS50111">
    <property type="entry name" value="CHEMOTAXIS_TRANSDUC_2"/>
    <property type="match status" value="1"/>
</dbReference>
<evidence type="ECO:0000256" key="6">
    <source>
        <dbReference type="PROSITE-ProRule" id="PRU00284"/>
    </source>
</evidence>
<accession>A0A6S6U8S7</accession>
<dbReference type="Gene3D" id="1.10.287.950">
    <property type="entry name" value="Methyl-accepting chemotaxis protein"/>
    <property type="match status" value="1"/>
</dbReference>
<protein>
    <submittedName>
        <fullName evidence="10">Methyl-accepting chemotaxis protein</fullName>
    </submittedName>
</protein>
<organism evidence="10">
    <name type="scientific">uncultured Thiotrichaceae bacterium</name>
    <dbReference type="NCBI Taxonomy" id="298394"/>
    <lineage>
        <taxon>Bacteria</taxon>
        <taxon>Pseudomonadati</taxon>
        <taxon>Pseudomonadota</taxon>
        <taxon>Gammaproteobacteria</taxon>
        <taxon>Thiotrichales</taxon>
        <taxon>Thiotrichaceae</taxon>
        <taxon>environmental samples</taxon>
    </lineage>
</organism>
<feature type="transmembrane region" description="Helical" evidence="8">
    <location>
        <begin position="14"/>
        <end position="36"/>
    </location>
</feature>
<dbReference type="InterPro" id="IPR004089">
    <property type="entry name" value="MCPsignal_dom"/>
</dbReference>
<keyword evidence="2 8" id="KW-0812">Transmembrane</keyword>
<keyword evidence="4 8" id="KW-0472">Membrane</keyword>
<evidence type="ECO:0000256" key="2">
    <source>
        <dbReference type="ARBA" id="ARBA00022692"/>
    </source>
</evidence>
<reference evidence="10" key="1">
    <citation type="submission" date="2020-01" db="EMBL/GenBank/DDBJ databases">
        <authorList>
            <person name="Meier V. D."/>
            <person name="Meier V D."/>
        </authorList>
    </citation>
    <scope>NUCLEOTIDE SEQUENCE</scope>
    <source>
        <strain evidence="10">HLG_WM_MAG_08</strain>
    </source>
</reference>
<keyword evidence="3 8" id="KW-1133">Transmembrane helix</keyword>